<accession>A0A085N3P2</accession>
<sequence length="135" mass="15310">MRFMVRYQRPCRKGLPVKSGLVRVVDEFFVVPTFFHEDFTSVNAMAPLKLLEPALASLKVRISAQSPVELQRLFAQQGSSHRNPGGALLDEPHLQGFLDSLEFGRLHHLARDELGKLDEWPQINGNEPMEMDQKG</sequence>
<dbReference type="Proteomes" id="UP000030758">
    <property type="component" value="Unassembled WGS sequence"/>
</dbReference>
<dbReference type="AlphaFoldDB" id="A0A085N3P2"/>
<dbReference type="EMBL" id="KL367562">
    <property type="protein sequence ID" value="KFD64088.1"/>
    <property type="molecule type" value="Genomic_DNA"/>
</dbReference>
<gene>
    <name evidence="1" type="ORF">M514_07973</name>
</gene>
<name>A0A085N3P2_9BILA</name>
<evidence type="ECO:0000313" key="1">
    <source>
        <dbReference type="EMBL" id="KFD64088.1"/>
    </source>
</evidence>
<protein>
    <submittedName>
        <fullName evidence="1">Uncharacterized protein</fullName>
    </submittedName>
</protein>
<organism evidence="1">
    <name type="scientific">Trichuris suis</name>
    <name type="common">pig whipworm</name>
    <dbReference type="NCBI Taxonomy" id="68888"/>
    <lineage>
        <taxon>Eukaryota</taxon>
        <taxon>Metazoa</taxon>
        <taxon>Ecdysozoa</taxon>
        <taxon>Nematoda</taxon>
        <taxon>Enoplea</taxon>
        <taxon>Dorylaimia</taxon>
        <taxon>Trichinellida</taxon>
        <taxon>Trichuridae</taxon>
        <taxon>Trichuris</taxon>
    </lineage>
</organism>
<reference evidence="1" key="1">
    <citation type="journal article" date="2014" name="Nat. Genet.">
        <title>Genome and transcriptome of the porcine whipworm Trichuris suis.</title>
        <authorList>
            <person name="Jex A.R."/>
            <person name="Nejsum P."/>
            <person name="Schwarz E.M."/>
            <person name="Hu L."/>
            <person name="Young N.D."/>
            <person name="Hall R.S."/>
            <person name="Korhonen P.K."/>
            <person name="Liao S."/>
            <person name="Thamsborg S."/>
            <person name="Xia J."/>
            <person name="Xu P."/>
            <person name="Wang S."/>
            <person name="Scheerlinck J.P."/>
            <person name="Hofmann A."/>
            <person name="Sternberg P.W."/>
            <person name="Wang J."/>
            <person name="Gasser R.B."/>
        </authorList>
    </citation>
    <scope>NUCLEOTIDE SEQUENCE [LARGE SCALE GENOMIC DNA]</scope>
    <source>
        <strain evidence="1">DCEP-RM93F</strain>
    </source>
</reference>
<proteinExistence type="predicted"/>